<dbReference type="EMBL" id="AZST01000799">
    <property type="protein sequence ID" value="KEP47244.1"/>
    <property type="molecule type" value="Genomic_DNA"/>
</dbReference>
<dbReference type="STRING" id="1423351.A0A074RKD5"/>
<feature type="repeat" description="TPR" evidence="3">
    <location>
        <begin position="24"/>
        <end position="57"/>
    </location>
</feature>
<gene>
    <name evidence="4" type="ORF">V565_162990</name>
</gene>
<keyword evidence="5" id="KW-1185">Reference proteome</keyword>
<name>A0A074RKD5_9AGAM</name>
<dbReference type="PROSITE" id="PS50005">
    <property type="entry name" value="TPR"/>
    <property type="match status" value="1"/>
</dbReference>
<evidence type="ECO:0000313" key="5">
    <source>
        <dbReference type="Proteomes" id="UP000027456"/>
    </source>
</evidence>
<comment type="caution">
    <text evidence="4">The sequence shown here is derived from an EMBL/GenBank/DDBJ whole genome shotgun (WGS) entry which is preliminary data.</text>
</comment>
<comment type="subcellular location">
    <subcellularLocation>
        <location evidence="1">Nucleus</location>
    </subcellularLocation>
</comment>
<dbReference type="GO" id="GO:0005634">
    <property type="term" value="C:nucleus"/>
    <property type="evidence" value="ECO:0007669"/>
    <property type="project" value="UniProtKB-SubCell"/>
</dbReference>
<sequence>MAGQKYQKEYESYQQAVYCNGRNPAFWRSIDVLYYNINQFRDILDAYSRAIRIDPYASEVWFDLGSLYESCNNQISDVIDAYTRSLGPARVLCWMLDNRASPGS</sequence>
<keyword evidence="2" id="KW-0539">Nucleus</keyword>
<evidence type="ECO:0000313" key="4">
    <source>
        <dbReference type="EMBL" id="KEP47244.1"/>
    </source>
</evidence>
<dbReference type="OrthoDB" id="3245923at2759"/>
<dbReference type="InterPro" id="IPR051630">
    <property type="entry name" value="Corepressor-Demethylase"/>
</dbReference>
<dbReference type="GO" id="GO:0000978">
    <property type="term" value="F:RNA polymerase II cis-regulatory region sequence-specific DNA binding"/>
    <property type="evidence" value="ECO:0007669"/>
    <property type="project" value="TreeGrafter"/>
</dbReference>
<dbReference type="GO" id="GO:0000122">
    <property type="term" value="P:negative regulation of transcription by RNA polymerase II"/>
    <property type="evidence" value="ECO:0007669"/>
    <property type="project" value="TreeGrafter"/>
</dbReference>
<dbReference type="GO" id="GO:0031490">
    <property type="term" value="F:chromatin DNA binding"/>
    <property type="evidence" value="ECO:0007669"/>
    <property type="project" value="TreeGrafter"/>
</dbReference>
<dbReference type="Proteomes" id="UP000027456">
    <property type="component" value="Unassembled WGS sequence"/>
</dbReference>
<keyword evidence="3" id="KW-0802">TPR repeat</keyword>
<dbReference type="PANTHER" id="PTHR14017">
    <property type="entry name" value="LYSINE-SPECIFIC DEMETHYLASE"/>
    <property type="match status" value="1"/>
</dbReference>
<evidence type="ECO:0000256" key="1">
    <source>
        <dbReference type="ARBA" id="ARBA00004123"/>
    </source>
</evidence>
<organism evidence="4 5">
    <name type="scientific">Rhizoctonia solani 123E</name>
    <dbReference type="NCBI Taxonomy" id="1423351"/>
    <lineage>
        <taxon>Eukaryota</taxon>
        <taxon>Fungi</taxon>
        <taxon>Dikarya</taxon>
        <taxon>Basidiomycota</taxon>
        <taxon>Agaricomycotina</taxon>
        <taxon>Agaricomycetes</taxon>
        <taxon>Cantharellales</taxon>
        <taxon>Ceratobasidiaceae</taxon>
        <taxon>Rhizoctonia</taxon>
    </lineage>
</organism>
<dbReference type="PANTHER" id="PTHR14017:SF1">
    <property type="entry name" value="LD02225P"/>
    <property type="match status" value="1"/>
</dbReference>
<accession>A0A074RKD5</accession>
<evidence type="ECO:0000256" key="3">
    <source>
        <dbReference type="PROSITE-ProRule" id="PRU00339"/>
    </source>
</evidence>
<dbReference type="Gene3D" id="1.25.40.1040">
    <property type="match status" value="1"/>
</dbReference>
<dbReference type="InterPro" id="IPR019734">
    <property type="entry name" value="TPR_rpt"/>
</dbReference>
<proteinExistence type="predicted"/>
<reference evidence="4 5" key="1">
    <citation type="submission" date="2013-12" db="EMBL/GenBank/DDBJ databases">
        <authorList>
            <person name="Cubeta M."/>
            <person name="Pakala S."/>
            <person name="Fedorova N."/>
            <person name="Thomas E."/>
            <person name="Dean R."/>
            <person name="Jabaji S."/>
            <person name="Neate S."/>
            <person name="Toda T."/>
            <person name="Tavantzis S."/>
            <person name="Vilgalys R."/>
            <person name="Bharathan N."/>
            <person name="Pakala S."/>
            <person name="Losada L.S."/>
            <person name="Zafar N."/>
            <person name="Nierman W."/>
        </authorList>
    </citation>
    <scope>NUCLEOTIDE SEQUENCE [LARGE SCALE GENOMIC DNA]</scope>
    <source>
        <strain evidence="4 5">123E</strain>
    </source>
</reference>
<protein>
    <submittedName>
        <fullName evidence="4">Putative transcriptional corepressor Cyc8</fullName>
    </submittedName>
</protein>
<dbReference type="HOGENOM" id="CLU_2251587_0_0_1"/>
<dbReference type="SUPFAM" id="SSF48439">
    <property type="entry name" value="Protein prenylyltransferase"/>
    <property type="match status" value="1"/>
</dbReference>
<evidence type="ECO:0000256" key="2">
    <source>
        <dbReference type="ARBA" id="ARBA00023242"/>
    </source>
</evidence>
<dbReference type="GO" id="GO:0017053">
    <property type="term" value="C:transcription repressor complex"/>
    <property type="evidence" value="ECO:0007669"/>
    <property type="project" value="TreeGrafter"/>
</dbReference>
<dbReference type="AlphaFoldDB" id="A0A074RKD5"/>